<sequence length="112" mass="12891">MPVNNPGQCINQCEKTERPATQDRPSVSEKTYERSIFQPEETICHVKICWCDMAGKSHEETRCLGTLIEEKSLSSTHCSSTLIHYIIRSTFLHDLEDKLIHQSHCEKESRIS</sequence>
<dbReference type="EMBL" id="JAEAOA010000895">
    <property type="protein sequence ID" value="KAK3587993.1"/>
    <property type="molecule type" value="Genomic_DNA"/>
</dbReference>
<protein>
    <submittedName>
        <fullName evidence="1">Uncharacterized protein</fullName>
    </submittedName>
</protein>
<name>A0AAE0SAG1_9BIVA</name>
<evidence type="ECO:0000313" key="1">
    <source>
        <dbReference type="EMBL" id="KAK3587993.1"/>
    </source>
</evidence>
<dbReference type="AlphaFoldDB" id="A0AAE0SAG1"/>
<comment type="caution">
    <text evidence="1">The sequence shown here is derived from an EMBL/GenBank/DDBJ whole genome shotgun (WGS) entry which is preliminary data.</text>
</comment>
<reference evidence="1" key="2">
    <citation type="journal article" date="2021" name="Genome Biol. Evol.">
        <title>Developing a high-quality reference genome for a parasitic bivalve with doubly uniparental inheritance (Bivalvia: Unionida).</title>
        <authorList>
            <person name="Smith C.H."/>
        </authorList>
    </citation>
    <scope>NUCLEOTIDE SEQUENCE</scope>
    <source>
        <strain evidence="1">CHS0354</strain>
        <tissue evidence="1">Mantle</tissue>
    </source>
</reference>
<proteinExistence type="predicted"/>
<organism evidence="1 2">
    <name type="scientific">Potamilus streckersoni</name>
    <dbReference type="NCBI Taxonomy" id="2493646"/>
    <lineage>
        <taxon>Eukaryota</taxon>
        <taxon>Metazoa</taxon>
        <taxon>Spiralia</taxon>
        <taxon>Lophotrochozoa</taxon>
        <taxon>Mollusca</taxon>
        <taxon>Bivalvia</taxon>
        <taxon>Autobranchia</taxon>
        <taxon>Heteroconchia</taxon>
        <taxon>Palaeoheterodonta</taxon>
        <taxon>Unionida</taxon>
        <taxon>Unionoidea</taxon>
        <taxon>Unionidae</taxon>
        <taxon>Ambleminae</taxon>
        <taxon>Lampsilini</taxon>
        <taxon>Potamilus</taxon>
    </lineage>
</organism>
<gene>
    <name evidence="1" type="ORF">CHS0354_014513</name>
</gene>
<reference evidence="1" key="3">
    <citation type="submission" date="2023-05" db="EMBL/GenBank/DDBJ databases">
        <authorList>
            <person name="Smith C.H."/>
        </authorList>
    </citation>
    <scope>NUCLEOTIDE SEQUENCE</scope>
    <source>
        <strain evidence="1">CHS0354</strain>
        <tissue evidence="1">Mantle</tissue>
    </source>
</reference>
<keyword evidence="2" id="KW-1185">Reference proteome</keyword>
<accession>A0AAE0SAG1</accession>
<reference evidence="1" key="1">
    <citation type="journal article" date="2021" name="Genome Biol. Evol.">
        <title>A High-Quality Reference Genome for a Parasitic Bivalve with Doubly Uniparental Inheritance (Bivalvia: Unionida).</title>
        <authorList>
            <person name="Smith C.H."/>
        </authorList>
    </citation>
    <scope>NUCLEOTIDE SEQUENCE</scope>
    <source>
        <strain evidence="1">CHS0354</strain>
    </source>
</reference>
<evidence type="ECO:0000313" key="2">
    <source>
        <dbReference type="Proteomes" id="UP001195483"/>
    </source>
</evidence>
<dbReference type="Proteomes" id="UP001195483">
    <property type="component" value="Unassembled WGS sequence"/>
</dbReference>